<evidence type="ECO:0000313" key="2">
    <source>
        <dbReference type="EMBL" id="KAG7358464.1"/>
    </source>
</evidence>
<dbReference type="AlphaFoldDB" id="A0A9K3LB55"/>
<dbReference type="OrthoDB" id="422574at2759"/>
<accession>A0A9K3LB55</accession>
<dbReference type="Pfam" id="PF00043">
    <property type="entry name" value="GST_C"/>
    <property type="match status" value="1"/>
</dbReference>
<evidence type="ECO:0000259" key="1">
    <source>
        <dbReference type="PROSITE" id="PS50404"/>
    </source>
</evidence>
<dbReference type="Pfam" id="PF13409">
    <property type="entry name" value="GST_N_2"/>
    <property type="match status" value="1"/>
</dbReference>
<name>A0A9K3LB55_9STRA</name>
<organism evidence="2 3">
    <name type="scientific">Nitzschia inconspicua</name>
    <dbReference type="NCBI Taxonomy" id="303405"/>
    <lineage>
        <taxon>Eukaryota</taxon>
        <taxon>Sar</taxon>
        <taxon>Stramenopiles</taxon>
        <taxon>Ochrophyta</taxon>
        <taxon>Bacillariophyta</taxon>
        <taxon>Bacillariophyceae</taxon>
        <taxon>Bacillariophycidae</taxon>
        <taxon>Bacillariales</taxon>
        <taxon>Bacillariaceae</taxon>
        <taxon>Nitzschia</taxon>
    </lineage>
</organism>
<gene>
    <name evidence="2" type="ORF">IV203_015052</name>
</gene>
<feature type="domain" description="GST N-terminal" evidence="1">
    <location>
        <begin position="6"/>
        <end position="89"/>
    </location>
</feature>
<dbReference type="CDD" id="cd00570">
    <property type="entry name" value="GST_N_family"/>
    <property type="match status" value="1"/>
</dbReference>
<dbReference type="InterPro" id="IPR040079">
    <property type="entry name" value="Glutathione_S-Trfase"/>
</dbReference>
<dbReference type="Proteomes" id="UP000693970">
    <property type="component" value="Unassembled WGS sequence"/>
</dbReference>
<dbReference type="PANTHER" id="PTHR43968:SF6">
    <property type="entry name" value="GLUTATHIONE S-TRANSFERASE OMEGA"/>
    <property type="match status" value="1"/>
</dbReference>
<evidence type="ECO:0000313" key="3">
    <source>
        <dbReference type="Proteomes" id="UP000693970"/>
    </source>
</evidence>
<dbReference type="PANTHER" id="PTHR43968">
    <property type="match status" value="1"/>
</dbReference>
<protein>
    <submittedName>
        <fullName evidence="2">Glutathione S-transferase, C-terminal domain containing protein</fullName>
    </submittedName>
</protein>
<comment type="caution">
    <text evidence="2">The sequence shown here is derived from an EMBL/GenBank/DDBJ whole genome shotgun (WGS) entry which is preliminary data.</text>
</comment>
<sequence>MTSSPPSCRFITNKMCPFAQKAWIALEAAGAKYNLEQVSLYGPGGKPDWFWKLNPKGQVPVLVVGDEDLVLADSDLILDEIQRVVDAKRSKLYDVMNNDDVNATQKVQSFRNCLSEFLPIGKKAVLGGNNDKMWTKLQELDALIQTPYVAGEQLTVADCAGFPFLWRIQQEYGNVWEEHGCNNIPQWLEQCSRHPAFAKSIQSSWWWWW</sequence>
<reference evidence="2" key="2">
    <citation type="submission" date="2021-04" db="EMBL/GenBank/DDBJ databases">
        <authorList>
            <person name="Podell S."/>
        </authorList>
    </citation>
    <scope>NUCLEOTIDE SEQUENCE</scope>
    <source>
        <strain evidence="2">Hildebrandi</strain>
    </source>
</reference>
<dbReference type="GO" id="GO:0005737">
    <property type="term" value="C:cytoplasm"/>
    <property type="evidence" value="ECO:0007669"/>
    <property type="project" value="TreeGrafter"/>
</dbReference>
<dbReference type="InterPro" id="IPR050983">
    <property type="entry name" value="GST_Omega/HSP26"/>
</dbReference>
<dbReference type="SFLD" id="SFLDS00019">
    <property type="entry name" value="Glutathione_Transferase_(cytos"/>
    <property type="match status" value="1"/>
</dbReference>
<dbReference type="EMBL" id="JAGRRH010000014">
    <property type="protein sequence ID" value="KAG7358464.1"/>
    <property type="molecule type" value="Genomic_DNA"/>
</dbReference>
<reference evidence="2" key="1">
    <citation type="journal article" date="2021" name="Sci. Rep.">
        <title>Diploid genomic architecture of Nitzschia inconspicua, an elite biomass production diatom.</title>
        <authorList>
            <person name="Oliver A."/>
            <person name="Podell S."/>
            <person name="Pinowska A."/>
            <person name="Traller J.C."/>
            <person name="Smith S.R."/>
            <person name="McClure R."/>
            <person name="Beliaev A."/>
            <person name="Bohutskyi P."/>
            <person name="Hill E.A."/>
            <person name="Rabines A."/>
            <person name="Zheng H."/>
            <person name="Allen L.Z."/>
            <person name="Kuo A."/>
            <person name="Grigoriev I.V."/>
            <person name="Allen A.E."/>
            <person name="Hazlebeck D."/>
            <person name="Allen E.E."/>
        </authorList>
    </citation>
    <scope>NUCLEOTIDE SEQUENCE</scope>
    <source>
        <strain evidence="2">Hildebrandi</strain>
    </source>
</reference>
<dbReference type="PROSITE" id="PS50404">
    <property type="entry name" value="GST_NTER"/>
    <property type="match status" value="1"/>
</dbReference>
<dbReference type="InterPro" id="IPR004045">
    <property type="entry name" value="Glutathione_S-Trfase_N"/>
</dbReference>
<keyword evidence="3" id="KW-1185">Reference proteome</keyword>
<proteinExistence type="predicted"/>
<dbReference type="InterPro" id="IPR004046">
    <property type="entry name" value="GST_C"/>
</dbReference>